<evidence type="ECO:0000256" key="1">
    <source>
        <dbReference type="SAM" id="Phobius"/>
    </source>
</evidence>
<protein>
    <recommendedName>
        <fullName evidence="4">TFIIB-type zinc ribbon-containing protein</fullName>
    </recommendedName>
</protein>
<dbReference type="RefSeq" id="WP_123042191.1">
    <property type="nucleotide sequence ID" value="NZ_CP033433.1"/>
</dbReference>
<accession>A0A3G3K2V2</accession>
<evidence type="ECO:0000313" key="3">
    <source>
        <dbReference type="Proteomes" id="UP000269097"/>
    </source>
</evidence>
<gene>
    <name evidence="2" type="ORF">EAV92_16995</name>
</gene>
<dbReference type="EMBL" id="CP033433">
    <property type="protein sequence ID" value="AYQ74109.1"/>
    <property type="molecule type" value="Genomic_DNA"/>
</dbReference>
<keyword evidence="3" id="KW-1185">Reference proteome</keyword>
<keyword evidence="1" id="KW-0472">Membrane</keyword>
<dbReference type="AlphaFoldDB" id="A0A3G3K2V2"/>
<reference evidence="2 3" key="1">
    <citation type="submission" date="2018-10" db="EMBL/GenBank/DDBJ databases">
        <title>Genome Sequence of Cohnella sp.</title>
        <authorList>
            <person name="Srinivasan S."/>
            <person name="Kim M.K."/>
        </authorList>
    </citation>
    <scope>NUCLEOTIDE SEQUENCE [LARGE SCALE GENOMIC DNA]</scope>
    <source>
        <strain evidence="2 3">18JY8-7</strain>
    </source>
</reference>
<dbReference type="KEGG" id="coh:EAV92_16995"/>
<proteinExistence type="predicted"/>
<evidence type="ECO:0008006" key="4">
    <source>
        <dbReference type="Google" id="ProtNLM"/>
    </source>
</evidence>
<dbReference type="PANTHER" id="PTHR37826">
    <property type="entry name" value="FLOTILLIN BAND_7_5 DOMAIN PROTEIN"/>
    <property type="match status" value="1"/>
</dbReference>
<sequence length="372" mass="41640">MAIGAQAVTAAPVGFPCSGCGGQMQFDTASQGLKCRYCGAEQSIENLAGQPREHEFDEDGGDEAEQTDWGTEQQAIHCESCGGETLIPAGQTATTCVFCGSPKVLPQGNPGTIRPESVIPFRTSRDEAAALFKKWKKKRWFLPNDFKKQDVKANLNGIYIPYWTYDAETYSVYSAEVGVYHYRTVTKTRTVNGKTETYTETERYTVWHWTHGDYGRGFDDILIPASGHYDDALLEKLGDFDLSKLNGYRPEYLSGFIAERYSVSRREGWQRARDKADSVLETEIRREIGGDELRNLSIRTQYSDITYKHLLLPVWNAAYTYKTKPYRYMVNGQTGTVSGRVPRSAVKIAFFTLGCLAVAGIALYLWSQSSAS</sequence>
<evidence type="ECO:0000313" key="2">
    <source>
        <dbReference type="EMBL" id="AYQ74109.1"/>
    </source>
</evidence>
<dbReference type="PANTHER" id="PTHR37826:SF3">
    <property type="entry name" value="J DOMAIN-CONTAINING PROTEIN"/>
    <property type="match status" value="1"/>
</dbReference>
<keyword evidence="1" id="KW-0812">Transmembrane</keyword>
<organism evidence="2 3">
    <name type="scientific">Cohnella candidum</name>
    <dbReference type="NCBI Taxonomy" id="2674991"/>
    <lineage>
        <taxon>Bacteria</taxon>
        <taxon>Bacillati</taxon>
        <taxon>Bacillota</taxon>
        <taxon>Bacilli</taxon>
        <taxon>Bacillales</taxon>
        <taxon>Paenibacillaceae</taxon>
        <taxon>Cohnella</taxon>
    </lineage>
</organism>
<name>A0A3G3K2V2_9BACL</name>
<dbReference type="Proteomes" id="UP000269097">
    <property type="component" value="Chromosome"/>
</dbReference>
<feature type="transmembrane region" description="Helical" evidence="1">
    <location>
        <begin position="348"/>
        <end position="366"/>
    </location>
</feature>
<keyword evidence="1" id="KW-1133">Transmembrane helix</keyword>